<dbReference type="EMBL" id="NMUH01005255">
    <property type="protein sequence ID" value="MQM12271.1"/>
    <property type="molecule type" value="Genomic_DNA"/>
</dbReference>
<feature type="compositionally biased region" description="Pro residues" evidence="1">
    <location>
        <begin position="409"/>
        <end position="426"/>
    </location>
</feature>
<dbReference type="Proteomes" id="UP000652761">
    <property type="component" value="Unassembled WGS sequence"/>
</dbReference>
<reference evidence="2" key="1">
    <citation type="submission" date="2017-07" db="EMBL/GenBank/DDBJ databases">
        <title>Taro Niue Genome Assembly and Annotation.</title>
        <authorList>
            <person name="Atibalentja N."/>
            <person name="Keating K."/>
            <person name="Fields C.J."/>
        </authorList>
    </citation>
    <scope>NUCLEOTIDE SEQUENCE</scope>
    <source>
        <strain evidence="2">Niue_2</strain>
        <tissue evidence="2">Leaf</tissue>
    </source>
</reference>
<feature type="non-terminal residue" evidence="2">
    <location>
        <position position="1"/>
    </location>
</feature>
<feature type="compositionally biased region" description="Low complexity" evidence="1">
    <location>
        <begin position="376"/>
        <end position="408"/>
    </location>
</feature>
<evidence type="ECO:0000313" key="2">
    <source>
        <dbReference type="EMBL" id="MQM12271.1"/>
    </source>
</evidence>
<gene>
    <name evidence="2" type="ORF">Taro_045188</name>
</gene>
<dbReference type="AlphaFoldDB" id="A0A843X296"/>
<protein>
    <submittedName>
        <fullName evidence="2">Uncharacterized protein</fullName>
    </submittedName>
</protein>
<evidence type="ECO:0000256" key="1">
    <source>
        <dbReference type="SAM" id="MobiDB-lite"/>
    </source>
</evidence>
<accession>A0A843X296</accession>
<organism evidence="2 3">
    <name type="scientific">Colocasia esculenta</name>
    <name type="common">Wild taro</name>
    <name type="synonym">Arum esculentum</name>
    <dbReference type="NCBI Taxonomy" id="4460"/>
    <lineage>
        <taxon>Eukaryota</taxon>
        <taxon>Viridiplantae</taxon>
        <taxon>Streptophyta</taxon>
        <taxon>Embryophyta</taxon>
        <taxon>Tracheophyta</taxon>
        <taxon>Spermatophyta</taxon>
        <taxon>Magnoliopsida</taxon>
        <taxon>Liliopsida</taxon>
        <taxon>Araceae</taxon>
        <taxon>Aroideae</taxon>
        <taxon>Colocasieae</taxon>
        <taxon>Colocasia</taxon>
    </lineage>
</organism>
<proteinExistence type="predicted"/>
<sequence length="527" mass="56362">MAGSVTPSVVTSSVGSPRFRVELQLDISSVAARLRGRPFLWGSFPTEPVISEAHLPYSFQVRESRRLPNRLLVPGHTVAKQGLRHLQQCNFLSCTPRGMPQIQDINMGQVIIERMKFAAEMIWDKKNKLNVSLPYAHLLTRIFKHYGIDLKGEAMEKMGQPILSRNLKKSGFSLVGSVWSKTSVEEGEAIISEAPEIPVVQEEETAVRVEEPVVVARRIEVIAFEHIEPIRQSSGVETPSTVIASVIEEALETVAHIEGEQEETHEEIIQNIPAGDSIGVKEFGAVKSELQEMKIELGSLKNLVTDLSEFVRVQLTTPAPPAPTQPVAEEPAVGPSGPVVEESGPSGPIDDEVIRPLGPSEEESGPPGPTVKESRPTGPSAGESGPSGPVESEVEQATVQEPVEEAAVPPEPPVPSPLQTPAPSTPPSSSTTPPAHETFKQPLPKYISSPTPFPTPSSSSPISSPIIPPPPTFEEPPTSSSVGPSSAGPSSVGPSAPPPPTSFYSLHPPTPPSFITIILENARIQGE</sequence>
<feature type="region of interest" description="Disordered" evidence="1">
    <location>
        <begin position="317"/>
        <end position="512"/>
    </location>
</feature>
<keyword evidence="3" id="KW-1185">Reference proteome</keyword>
<evidence type="ECO:0000313" key="3">
    <source>
        <dbReference type="Proteomes" id="UP000652761"/>
    </source>
</evidence>
<name>A0A843X296_COLES</name>
<comment type="caution">
    <text evidence="2">The sequence shown here is derived from an EMBL/GenBank/DDBJ whole genome shotgun (WGS) entry which is preliminary data.</text>
</comment>
<feature type="compositionally biased region" description="Low complexity" evidence="1">
    <location>
        <begin position="475"/>
        <end position="494"/>
    </location>
</feature>
<feature type="compositionally biased region" description="Low complexity" evidence="1">
    <location>
        <begin position="456"/>
        <end position="465"/>
    </location>
</feature>